<proteinExistence type="predicted"/>
<feature type="compositionally biased region" description="Pro residues" evidence="1">
    <location>
        <begin position="239"/>
        <end position="251"/>
    </location>
</feature>
<dbReference type="AlphaFoldDB" id="A0A4S4MVC1"/>
<protein>
    <submittedName>
        <fullName evidence="2">Uncharacterized protein</fullName>
    </submittedName>
</protein>
<reference evidence="2 3" key="1">
    <citation type="submission" date="2019-02" db="EMBL/GenBank/DDBJ databases">
        <title>Genome sequencing of the rare red list fungi Antrodiella citrinella (Flaviporus citrinellus).</title>
        <authorList>
            <person name="Buettner E."/>
            <person name="Kellner H."/>
        </authorList>
    </citation>
    <scope>NUCLEOTIDE SEQUENCE [LARGE SCALE GENOMIC DNA]</scope>
    <source>
        <strain evidence="2 3">DSM 108506</strain>
    </source>
</reference>
<feature type="compositionally biased region" description="Polar residues" evidence="1">
    <location>
        <begin position="28"/>
        <end position="41"/>
    </location>
</feature>
<feature type="region of interest" description="Disordered" evidence="1">
    <location>
        <begin position="137"/>
        <end position="156"/>
    </location>
</feature>
<organism evidence="2 3">
    <name type="scientific">Antrodiella citrinella</name>
    <dbReference type="NCBI Taxonomy" id="2447956"/>
    <lineage>
        <taxon>Eukaryota</taxon>
        <taxon>Fungi</taxon>
        <taxon>Dikarya</taxon>
        <taxon>Basidiomycota</taxon>
        <taxon>Agaricomycotina</taxon>
        <taxon>Agaricomycetes</taxon>
        <taxon>Polyporales</taxon>
        <taxon>Steccherinaceae</taxon>
        <taxon>Antrodiella</taxon>
    </lineage>
</organism>
<feature type="region of interest" description="Disordered" evidence="1">
    <location>
        <begin position="289"/>
        <end position="350"/>
    </location>
</feature>
<keyword evidence="3" id="KW-1185">Reference proteome</keyword>
<feature type="region of interest" description="Disordered" evidence="1">
    <location>
        <begin position="1"/>
        <end position="128"/>
    </location>
</feature>
<dbReference type="Proteomes" id="UP000308730">
    <property type="component" value="Unassembled WGS sequence"/>
</dbReference>
<evidence type="ECO:0000256" key="1">
    <source>
        <dbReference type="SAM" id="MobiDB-lite"/>
    </source>
</evidence>
<comment type="caution">
    <text evidence="2">The sequence shown here is derived from an EMBL/GenBank/DDBJ whole genome shotgun (WGS) entry which is preliminary data.</text>
</comment>
<accession>A0A4S4MVC1</accession>
<feature type="compositionally biased region" description="Polar residues" evidence="1">
    <location>
        <begin position="137"/>
        <end position="149"/>
    </location>
</feature>
<feature type="compositionally biased region" description="Low complexity" evidence="1">
    <location>
        <begin position="289"/>
        <end position="303"/>
    </location>
</feature>
<sequence length="530" mass="58125">MSQVKDDSPVSTSLKHRLRDIFSPKAKATSSLPSANSNHVSPPSRIPIRKKRSFRDVAEEDPDNSSNPRARTRQRVDSTSSVITVRGSRGVSRKASTDSVKTICEPKRTLKRTPSSISLSLDPGQAAPARAVLTRNTSHNQIQAPSSPVQDKRSILPFPAKRMVSLKAPPRASASDYKATRASLDVASSSSSRPESHLLKRSRSSRSLSTAYLEGAPDKKRALSSIADAPSVSTSQSPLPAPSPSEPPAPLSPEEEMLRQVLEYVVNEPDDEDADASEFNALLSRSPSTFTELSSSPESPSSLAVPDALLPEIPDDDSDDESAPGLRYDNQRLGDRVFYPPPPRPSRSHLDRFDVRVKPYNTHIALWDMKPDDIYAWPAVLYLTDHQAEYPNFDRPPVRNIDVEFHSTEDTPTVSVQPTSPDYHVHYQGTCVAPDTPPSLLGLSQDSGIAIESRWMLRPSDAPSASSYATRVFVPIPASLFKGRECRFFKLKAKVTFTTGAVAHSGTVRVSVEHLRKEVHMDGRRASLDV</sequence>
<dbReference type="OrthoDB" id="3059771at2759"/>
<gene>
    <name evidence="2" type="ORF">EUX98_g3929</name>
</gene>
<feature type="region of interest" description="Disordered" evidence="1">
    <location>
        <begin position="161"/>
        <end position="255"/>
    </location>
</feature>
<name>A0A4S4MVC1_9APHY</name>
<dbReference type="EMBL" id="SGPM01000088">
    <property type="protein sequence ID" value="THH30262.1"/>
    <property type="molecule type" value="Genomic_DNA"/>
</dbReference>
<evidence type="ECO:0000313" key="3">
    <source>
        <dbReference type="Proteomes" id="UP000308730"/>
    </source>
</evidence>
<evidence type="ECO:0000313" key="2">
    <source>
        <dbReference type="EMBL" id="THH30262.1"/>
    </source>
</evidence>
<feature type="compositionally biased region" description="Acidic residues" evidence="1">
    <location>
        <begin position="313"/>
        <end position="322"/>
    </location>
</feature>